<evidence type="ECO:0000313" key="1">
    <source>
        <dbReference type="EMBL" id="MFD0999682.1"/>
    </source>
</evidence>
<sequence length="174" mass="20196">MLIVFLFNGIGYYGLFYLTRNYLRSDMRHKLDAGNYTDNQTVTLKIPFTLPYQLNTNFEYERINGSFQFQGEFYKLIKQKHVNDTLYIVCLRDSEEKHLNTVVTDFVKITHALPASSKTLKLLQGFIKEFEPGYRTEIEIHPQSVVAILLQANRPYVVLQAIDDNVTPPPESLL</sequence>
<name>A0ABW3K0T7_9BACT</name>
<reference evidence="2" key="1">
    <citation type="journal article" date="2019" name="Int. J. Syst. Evol. Microbiol.">
        <title>The Global Catalogue of Microorganisms (GCM) 10K type strain sequencing project: providing services to taxonomists for standard genome sequencing and annotation.</title>
        <authorList>
            <consortium name="The Broad Institute Genomics Platform"/>
            <consortium name="The Broad Institute Genome Sequencing Center for Infectious Disease"/>
            <person name="Wu L."/>
            <person name="Ma J."/>
        </authorList>
    </citation>
    <scope>NUCLEOTIDE SEQUENCE [LARGE SCALE GENOMIC DNA]</scope>
    <source>
        <strain evidence="2">CCUG 58938</strain>
    </source>
</reference>
<keyword evidence="2" id="KW-1185">Reference proteome</keyword>
<protein>
    <submittedName>
        <fullName evidence="1">Uncharacterized protein</fullName>
    </submittedName>
</protein>
<evidence type="ECO:0000313" key="2">
    <source>
        <dbReference type="Proteomes" id="UP001597112"/>
    </source>
</evidence>
<dbReference type="Proteomes" id="UP001597112">
    <property type="component" value="Unassembled WGS sequence"/>
</dbReference>
<proteinExistence type="predicted"/>
<accession>A0ABW3K0T7</accession>
<dbReference type="EMBL" id="JBHTKA010000002">
    <property type="protein sequence ID" value="MFD0999682.1"/>
    <property type="molecule type" value="Genomic_DNA"/>
</dbReference>
<organism evidence="1 2">
    <name type="scientific">Ohtaekwangia kribbensis</name>
    <dbReference type="NCBI Taxonomy" id="688913"/>
    <lineage>
        <taxon>Bacteria</taxon>
        <taxon>Pseudomonadati</taxon>
        <taxon>Bacteroidota</taxon>
        <taxon>Cytophagia</taxon>
        <taxon>Cytophagales</taxon>
        <taxon>Fulvivirgaceae</taxon>
        <taxon>Ohtaekwangia</taxon>
    </lineage>
</organism>
<gene>
    <name evidence="1" type="ORF">ACFQ21_10205</name>
</gene>
<comment type="caution">
    <text evidence="1">The sequence shown here is derived from an EMBL/GenBank/DDBJ whole genome shotgun (WGS) entry which is preliminary data.</text>
</comment>